<comment type="caution">
    <text evidence="2">The sequence shown here is derived from an EMBL/GenBank/DDBJ whole genome shotgun (WGS) entry which is preliminary data.</text>
</comment>
<sequence length="154" mass="17072">MFKSGARRVFTVTAIVLASAVVQLVGPSAAHAANPQCDGTGLIIRPDDYGGTHSAWIPGYRSSNFNCWLLRGSHNSGVGQLQRALNYNFRYFDGWVMLSEDNDFGPNTEAGLRFAQRWWHDHLDATIKIDGGYGSQTRNIMCWPAMNSGNCTHY</sequence>
<feature type="signal peptide" evidence="1">
    <location>
        <begin position="1"/>
        <end position="32"/>
    </location>
</feature>
<accession>A0A8J3LQX5</accession>
<proteinExistence type="predicted"/>
<feature type="chain" id="PRO_5035149140" description="Peptidoglycan-binding protein" evidence="1">
    <location>
        <begin position="33"/>
        <end position="154"/>
    </location>
</feature>
<evidence type="ECO:0000313" key="2">
    <source>
        <dbReference type="EMBL" id="GIG17205.1"/>
    </source>
</evidence>
<protein>
    <recommendedName>
        <fullName evidence="4">Peptidoglycan-binding protein</fullName>
    </recommendedName>
</protein>
<keyword evidence="1" id="KW-0732">Signal</keyword>
<keyword evidence="3" id="KW-1185">Reference proteome</keyword>
<dbReference type="Proteomes" id="UP000660339">
    <property type="component" value="Unassembled WGS sequence"/>
</dbReference>
<name>A0A8J3LQX5_9ACTN</name>
<dbReference type="InterPro" id="IPR036366">
    <property type="entry name" value="PGBDSf"/>
</dbReference>
<organism evidence="2 3">
    <name type="scientific">Catellatospora methionotrophica</name>
    <dbReference type="NCBI Taxonomy" id="121620"/>
    <lineage>
        <taxon>Bacteria</taxon>
        <taxon>Bacillati</taxon>
        <taxon>Actinomycetota</taxon>
        <taxon>Actinomycetes</taxon>
        <taxon>Micromonosporales</taxon>
        <taxon>Micromonosporaceae</taxon>
        <taxon>Catellatospora</taxon>
    </lineage>
</organism>
<dbReference type="AlphaFoldDB" id="A0A8J3LQX5"/>
<evidence type="ECO:0008006" key="4">
    <source>
        <dbReference type="Google" id="ProtNLM"/>
    </source>
</evidence>
<evidence type="ECO:0000256" key="1">
    <source>
        <dbReference type="SAM" id="SignalP"/>
    </source>
</evidence>
<reference evidence="2" key="1">
    <citation type="submission" date="2021-01" db="EMBL/GenBank/DDBJ databases">
        <title>Whole genome shotgun sequence of Catellatospora methionotrophica NBRC 14553.</title>
        <authorList>
            <person name="Komaki H."/>
            <person name="Tamura T."/>
        </authorList>
    </citation>
    <scope>NUCLEOTIDE SEQUENCE</scope>
    <source>
        <strain evidence="2">NBRC 14553</strain>
    </source>
</reference>
<gene>
    <name evidence="2" type="ORF">Cme02nite_55370</name>
</gene>
<dbReference type="Gene3D" id="1.10.101.10">
    <property type="entry name" value="PGBD-like superfamily/PGBD"/>
    <property type="match status" value="1"/>
</dbReference>
<evidence type="ECO:0000313" key="3">
    <source>
        <dbReference type="Proteomes" id="UP000660339"/>
    </source>
</evidence>
<dbReference type="EMBL" id="BONJ01000030">
    <property type="protein sequence ID" value="GIG17205.1"/>
    <property type="molecule type" value="Genomic_DNA"/>
</dbReference>